<evidence type="ECO:0000256" key="2">
    <source>
        <dbReference type="ARBA" id="ARBA00022552"/>
    </source>
</evidence>
<evidence type="ECO:0000313" key="8">
    <source>
        <dbReference type="EMBL" id="SPR08639.1"/>
    </source>
</evidence>
<dbReference type="Pfam" id="PF02527">
    <property type="entry name" value="GidB"/>
    <property type="match status" value="1"/>
</dbReference>
<keyword evidence="2 6" id="KW-0698">rRNA processing</keyword>
<feature type="binding site" evidence="6">
    <location>
        <position position="79"/>
    </location>
    <ligand>
        <name>S-adenosyl-L-methionine</name>
        <dbReference type="ChEBI" id="CHEBI:59789"/>
    </ligand>
</feature>
<dbReference type="AlphaFoldDB" id="A0A0F3M6J2"/>
<dbReference type="Proteomes" id="UP000033769">
    <property type="component" value="Unassembled WGS sequence"/>
</dbReference>
<dbReference type="PIRSF" id="PIRSF003078">
    <property type="entry name" value="GidB"/>
    <property type="match status" value="1"/>
</dbReference>
<comment type="catalytic activity">
    <reaction evidence="6">
        <text>guanosine(527) in 16S rRNA + S-adenosyl-L-methionine = N(7)-methylguanosine(527) in 16S rRNA + S-adenosyl-L-homocysteine</text>
        <dbReference type="Rhea" id="RHEA:42732"/>
        <dbReference type="Rhea" id="RHEA-COMP:10209"/>
        <dbReference type="Rhea" id="RHEA-COMP:10210"/>
        <dbReference type="ChEBI" id="CHEBI:57856"/>
        <dbReference type="ChEBI" id="CHEBI:59789"/>
        <dbReference type="ChEBI" id="CHEBI:74269"/>
        <dbReference type="ChEBI" id="CHEBI:74480"/>
        <dbReference type="EC" id="2.1.1.170"/>
    </reaction>
</comment>
<dbReference type="PANTHER" id="PTHR31760:SF0">
    <property type="entry name" value="S-ADENOSYL-L-METHIONINE-DEPENDENT METHYLTRANSFERASES SUPERFAMILY PROTEIN"/>
    <property type="match status" value="1"/>
</dbReference>
<organism evidence="7 9">
    <name type="scientific">Orientia tsutsugamushi str. Gilliam</name>
    <dbReference type="NCBI Taxonomy" id="1359184"/>
    <lineage>
        <taxon>Bacteria</taxon>
        <taxon>Pseudomonadati</taxon>
        <taxon>Pseudomonadota</taxon>
        <taxon>Alphaproteobacteria</taxon>
        <taxon>Rickettsiales</taxon>
        <taxon>Rickettsiaceae</taxon>
        <taxon>Rickettsieae</taxon>
        <taxon>Orientia</taxon>
    </lineage>
</organism>
<sequence length="198" mass="22864">MLQQIYDFLNINYNVSRETFNKFKEYYSLLSKWNSTINLVSATTLQNFWQRHIFDSIQLLNYIHNKDIIVADLGSGAGFPGVVLSISGIKNVILIESDSRKAAFLLQAAQLSDQKIEIINDRIQNLKVKCDIVTVRALANLSTILSHTKQFTVKDKYLILKGKNYQHEITQALLHNKFNYRLYKSCTDDSSWILEIKI</sequence>
<gene>
    <name evidence="7" type="primary">gidB</name>
    <name evidence="6" type="synonym">rsmG</name>
    <name evidence="8" type="ORF">GILLIAM_01737</name>
    <name evidence="7" type="ORF">OTSGILL_2528</name>
</gene>
<dbReference type="NCBIfam" id="TIGR00138">
    <property type="entry name" value="rsmG_gidB"/>
    <property type="match status" value="1"/>
</dbReference>
<name>A0A0F3M6J2_ORITS</name>
<keyword evidence="1 6" id="KW-0963">Cytoplasm</keyword>
<protein>
    <recommendedName>
        <fullName evidence="6">Ribosomal RNA small subunit methyltransferase G</fullName>
        <ecNumber evidence="6">2.1.1.170</ecNumber>
    </recommendedName>
    <alternativeName>
        <fullName evidence="6">16S rRNA 7-methylguanosine methyltransferase</fullName>
        <shortName evidence="6">16S rRNA m7G methyltransferase</shortName>
    </alternativeName>
</protein>
<dbReference type="EC" id="2.1.1.170" evidence="6"/>
<dbReference type="SUPFAM" id="SSF53335">
    <property type="entry name" value="S-adenosyl-L-methionine-dependent methyltransferases"/>
    <property type="match status" value="1"/>
</dbReference>
<evidence type="ECO:0000313" key="9">
    <source>
        <dbReference type="Proteomes" id="UP000033769"/>
    </source>
</evidence>
<reference evidence="10" key="2">
    <citation type="submission" date="2018-03" db="EMBL/GenBank/DDBJ databases">
        <authorList>
            <person name="Batty M. E."/>
            <person name="Batty M E."/>
        </authorList>
    </citation>
    <scope>NUCLEOTIDE SEQUENCE [LARGE SCALE GENOMIC DNA]</scope>
    <source>
        <strain evidence="10">Gilliam</strain>
    </source>
</reference>
<dbReference type="EMBL" id="LANO01000055">
    <property type="protein sequence ID" value="KJV51082.1"/>
    <property type="molecule type" value="Genomic_DNA"/>
</dbReference>
<dbReference type="Gene3D" id="3.40.50.150">
    <property type="entry name" value="Vaccinia Virus protein VP39"/>
    <property type="match status" value="1"/>
</dbReference>
<dbReference type="RefSeq" id="WP_080946847.1">
    <property type="nucleotide sequence ID" value="NZ_LS398551.1"/>
</dbReference>
<comment type="similarity">
    <text evidence="6">Belongs to the methyltransferase superfamily. RNA methyltransferase RsmG family.</text>
</comment>
<keyword evidence="3 6" id="KW-0489">Methyltransferase</keyword>
<reference evidence="7 9" key="1">
    <citation type="submission" date="2015-02" db="EMBL/GenBank/DDBJ databases">
        <title>Genome Sequencing of Rickettsiales.</title>
        <authorList>
            <person name="Daugherty S.C."/>
            <person name="Su Q."/>
            <person name="Abolude K."/>
            <person name="Beier-Sexton M."/>
            <person name="Carlyon J.A."/>
            <person name="Carter R."/>
            <person name="Day N.P."/>
            <person name="Dumler S.J."/>
            <person name="Dyachenko V."/>
            <person name="Godinez A."/>
            <person name="Kurtti T.J."/>
            <person name="Lichay M."/>
            <person name="Mullins K.E."/>
            <person name="Ott S."/>
            <person name="Pappas-Brown V."/>
            <person name="Paris D.H."/>
            <person name="Patel P."/>
            <person name="Richards A.L."/>
            <person name="Sadzewicz L."/>
            <person name="Sears K."/>
            <person name="Seidman D."/>
            <person name="Sengamalay N."/>
            <person name="Stenos J."/>
            <person name="Tallon L.J."/>
            <person name="Vincent G."/>
            <person name="Fraser C.M."/>
            <person name="Munderloh U."/>
            <person name="Dunning-Hotopp J.C."/>
        </authorList>
    </citation>
    <scope>NUCLEOTIDE SEQUENCE [LARGE SCALE GENOMIC DNA]</scope>
    <source>
        <strain evidence="7 9">Gilliam</strain>
    </source>
</reference>
<dbReference type="GO" id="GO:0005829">
    <property type="term" value="C:cytosol"/>
    <property type="evidence" value="ECO:0007669"/>
    <property type="project" value="TreeGrafter"/>
</dbReference>
<keyword evidence="4 6" id="KW-0808">Transferase</keyword>
<feature type="binding site" evidence="6">
    <location>
        <position position="136"/>
    </location>
    <ligand>
        <name>S-adenosyl-L-methionine</name>
        <dbReference type="ChEBI" id="CHEBI:59789"/>
    </ligand>
</feature>
<comment type="subcellular location">
    <subcellularLocation>
        <location evidence="6">Cytoplasm</location>
    </subcellularLocation>
</comment>
<dbReference type="PANTHER" id="PTHR31760">
    <property type="entry name" value="S-ADENOSYL-L-METHIONINE-DEPENDENT METHYLTRANSFERASES SUPERFAMILY PROTEIN"/>
    <property type="match status" value="1"/>
</dbReference>
<reference evidence="8" key="3">
    <citation type="submission" date="2018-03" db="EMBL/GenBank/DDBJ databases">
        <authorList>
            <person name="Keele B.F."/>
        </authorList>
    </citation>
    <scope>NUCLEOTIDE SEQUENCE [LARGE SCALE GENOMIC DNA]</scope>
    <source>
        <strain evidence="8">Gilliam</strain>
    </source>
</reference>
<dbReference type="HAMAP" id="MF_00074">
    <property type="entry name" value="16SrRNA_methyltr_G"/>
    <property type="match status" value="1"/>
</dbReference>
<feature type="binding site" evidence="6">
    <location>
        <position position="74"/>
    </location>
    <ligand>
        <name>S-adenosyl-L-methionine</name>
        <dbReference type="ChEBI" id="CHEBI:59789"/>
    </ligand>
</feature>
<accession>A0A0F3M6J2</accession>
<dbReference type="Proteomes" id="UP000244959">
    <property type="component" value="Chromosome I"/>
</dbReference>
<proteinExistence type="inferred from homology"/>
<evidence type="ECO:0000256" key="3">
    <source>
        <dbReference type="ARBA" id="ARBA00022603"/>
    </source>
</evidence>
<feature type="binding site" evidence="6">
    <location>
        <begin position="123"/>
        <end position="124"/>
    </location>
    <ligand>
        <name>S-adenosyl-L-methionine</name>
        <dbReference type="ChEBI" id="CHEBI:59789"/>
    </ligand>
</feature>
<evidence type="ECO:0000256" key="4">
    <source>
        <dbReference type="ARBA" id="ARBA00022679"/>
    </source>
</evidence>
<comment type="caution">
    <text evidence="6">Lacks conserved residue(s) required for the propagation of feature annotation.</text>
</comment>
<evidence type="ECO:0000256" key="5">
    <source>
        <dbReference type="ARBA" id="ARBA00022691"/>
    </source>
</evidence>
<evidence type="ECO:0000256" key="6">
    <source>
        <dbReference type="HAMAP-Rule" id="MF_00074"/>
    </source>
</evidence>
<evidence type="ECO:0000313" key="7">
    <source>
        <dbReference type="EMBL" id="KJV51082.1"/>
    </source>
</evidence>
<comment type="function">
    <text evidence="6">Specifically methylates the N7 position of guanine in position 527 of 16S rRNA.</text>
</comment>
<dbReference type="EMBL" id="LS398551">
    <property type="protein sequence ID" value="SPR08639.1"/>
    <property type="molecule type" value="Genomic_DNA"/>
</dbReference>
<keyword evidence="5 6" id="KW-0949">S-adenosyl-L-methionine</keyword>
<dbReference type="InterPro" id="IPR029063">
    <property type="entry name" value="SAM-dependent_MTases_sf"/>
</dbReference>
<dbReference type="InterPro" id="IPR003682">
    <property type="entry name" value="rRNA_ssu_MeTfrase_G"/>
</dbReference>
<dbReference type="GO" id="GO:0070043">
    <property type="term" value="F:rRNA (guanine-N7-)-methyltransferase activity"/>
    <property type="evidence" value="ECO:0007669"/>
    <property type="project" value="UniProtKB-UniRule"/>
</dbReference>
<evidence type="ECO:0000256" key="1">
    <source>
        <dbReference type="ARBA" id="ARBA00022490"/>
    </source>
</evidence>
<dbReference type="PATRIC" id="fig|1359184.3.peg.2446"/>
<evidence type="ECO:0000313" key="10">
    <source>
        <dbReference type="Proteomes" id="UP000244959"/>
    </source>
</evidence>
<keyword evidence="10" id="KW-1185">Reference proteome</keyword>